<sequence>MYIKRRSKKWYSQNKIIVDGKDFFMLKDKINNIYINCYRYKDNAYAKWFNDHHSKMEDILTLSNNWAEDERKRQFDGFANEYFDRFPSQIFINNGYELIIREASKLYIDEMVVYHDYDKKYFKDLYYRQYKIETPFQYYEFNPNDKPKFEGWYSKEDVRDKLTTITFRKELDYERTSKIEYTMDIENKRIEGVFEVIRKPEIEVKQFYIPIEQMSFPDQLSYKYDGLGVDETKKMLTNYLFNFNYPFIRGKEKINMAISGAYNFDERFKQEKGKELEEKLNHKNALFDIFCPLDDIGLIYYRKFKDFRCLDISYYDDEVICVYKRTIEADAGNKEAIVKNNSLIFELDSERSISSYLRDLVVDSKELLSNYELTDNFYNNMRKLIFLLTDTGIIVMPEYPDLDINDSADEYEEIAERIFIPTEHLKNYLNKSHYLFNFFSRR</sequence>
<dbReference type="Proteomes" id="UP000008522">
    <property type="component" value="Chromosome"/>
</dbReference>
<protein>
    <submittedName>
        <fullName evidence="1">Uncharacterized protein</fullName>
    </submittedName>
</protein>
<evidence type="ECO:0000313" key="2">
    <source>
        <dbReference type="Proteomes" id="UP000008522"/>
    </source>
</evidence>
<gene>
    <name evidence="1" type="ordered locus">Bint_0656</name>
</gene>
<dbReference type="KEGG" id="bip:Bint_0656"/>
<dbReference type="PATRIC" id="fig|1045858.4.peg.656"/>
<accession>G0EK97</accession>
<organism evidence="1 2">
    <name type="scientific">Brachyspira intermedia (strain ATCC 51140 / PWS/A)</name>
    <name type="common">Serpulina intermedia</name>
    <dbReference type="NCBI Taxonomy" id="1045858"/>
    <lineage>
        <taxon>Bacteria</taxon>
        <taxon>Pseudomonadati</taxon>
        <taxon>Spirochaetota</taxon>
        <taxon>Spirochaetia</taxon>
        <taxon>Brachyspirales</taxon>
        <taxon>Brachyspiraceae</taxon>
        <taxon>Brachyspira</taxon>
    </lineage>
</organism>
<name>G0EK97_BRAIP</name>
<reference evidence="1 2" key="1">
    <citation type="journal article" date="2011" name="BMC Genomics">
        <title>Complete genome sequence of Brachyspira intermedia reveals unique genomic features in Brachyspira species and phage-mediated horizontal gene transfer.</title>
        <authorList>
            <person name="Hafstrom T."/>
            <person name="Jansson D.S."/>
            <person name="Segerman B."/>
        </authorList>
    </citation>
    <scope>NUCLEOTIDE SEQUENCE [LARGE SCALE GENOMIC DNA]</scope>
    <source>
        <strain evidence="2">ATCC 51140 / PWS/A</strain>
    </source>
</reference>
<proteinExistence type="predicted"/>
<dbReference type="eggNOG" id="COG0666">
    <property type="taxonomic scope" value="Bacteria"/>
</dbReference>
<evidence type="ECO:0000313" key="1">
    <source>
        <dbReference type="EMBL" id="AEM21285.1"/>
    </source>
</evidence>
<keyword evidence="2" id="KW-1185">Reference proteome</keyword>
<dbReference type="AlphaFoldDB" id="G0EK97"/>
<dbReference type="EMBL" id="CP002874">
    <property type="protein sequence ID" value="AEM21285.1"/>
    <property type="molecule type" value="Genomic_DNA"/>
</dbReference>
<dbReference type="HOGENOM" id="CLU_705290_0_0_12"/>